<proteinExistence type="predicted"/>
<keyword evidence="3" id="KW-1185">Reference proteome</keyword>
<feature type="transmembrane region" description="Helical" evidence="1">
    <location>
        <begin position="61"/>
        <end position="82"/>
    </location>
</feature>
<evidence type="ECO:0000313" key="2">
    <source>
        <dbReference type="EMBL" id="KAK4022816.1"/>
    </source>
</evidence>
<sequence>MDTAIETNDLGQDRLLRLSDEEDGRQETAQLIRKVYCLLVLRILCLTVMECYAIYDESISAFFSGSGGGVVIVMIWLIQIILSGYTSLSDCLGPDNPSNQNRCIALNVMECLVYSGAASNLYHSEKIQLIDVLILNGSLGIFHLGHVLFFLNPWLCYHGLYGAFHAALCIGTPLLAFNLSSSHTASGRDPSEGDDPSLATDWQSVRQVEIGCVGLLCCLWYSLETHVVVWKRHRFRFEQHQDCFFVLLCFGYADIWNVLAKCRLFVAKSTETTTQNGKKAKMRANAERLLAG</sequence>
<organism evidence="2 3">
    <name type="scientific">Daphnia magna</name>
    <dbReference type="NCBI Taxonomy" id="35525"/>
    <lineage>
        <taxon>Eukaryota</taxon>
        <taxon>Metazoa</taxon>
        <taxon>Ecdysozoa</taxon>
        <taxon>Arthropoda</taxon>
        <taxon>Crustacea</taxon>
        <taxon>Branchiopoda</taxon>
        <taxon>Diplostraca</taxon>
        <taxon>Cladocera</taxon>
        <taxon>Anomopoda</taxon>
        <taxon>Daphniidae</taxon>
        <taxon>Daphnia</taxon>
    </lineage>
</organism>
<reference evidence="2 3" key="1">
    <citation type="journal article" date="2023" name="Nucleic Acids Res.">
        <title>The hologenome of Daphnia magna reveals possible DNA methylation and microbiome-mediated evolution of the host genome.</title>
        <authorList>
            <person name="Chaturvedi A."/>
            <person name="Li X."/>
            <person name="Dhandapani V."/>
            <person name="Marshall H."/>
            <person name="Kissane S."/>
            <person name="Cuenca-Cambronero M."/>
            <person name="Asole G."/>
            <person name="Calvet F."/>
            <person name="Ruiz-Romero M."/>
            <person name="Marangio P."/>
            <person name="Guigo R."/>
            <person name="Rago D."/>
            <person name="Mirbahai L."/>
            <person name="Eastwood N."/>
            <person name="Colbourne J.K."/>
            <person name="Zhou J."/>
            <person name="Mallon E."/>
            <person name="Orsini L."/>
        </authorList>
    </citation>
    <scope>NUCLEOTIDE SEQUENCE [LARGE SCALE GENOMIC DNA]</scope>
    <source>
        <strain evidence="2">LRV0_1</strain>
    </source>
</reference>
<keyword evidence="1" id="KW-0472">Membrane</keyword>
<dbReference type="EMBL" id="JAOYFB010000037">
    <property type="protein sequence ID" value="KAK4022816.1"/>
    <property type="molecule type" value="Genomic_DNA"/>
</dbReference>
<feature type="transmembrane region" description="Helical" evidence="1">
    <location>
        <begin position="157"/>
        <end position="179"/>
    </location>
</feature>
<comment type="caution">
    <text evidence="2">The sequence shown here is derived from an EMBL/GenBank/DDBJ whole genome shotgun (WGS) entry which is preliminary data.</text>
</comment>
<keyword evidence="1" id="KW-1133">Transmembrane helix</keyword>
<evidence type="ECO:0000313" key="3">
    <source>
        <dbReference type="Proteomes" id="UP001234178"/>
    </source>
</evidence>
<protein>
    <submittedName>
        <fullName evidence="2">Uncharacterized protein</fullName>
    </submittedName>
</protein>
<dbReference type="Proteomes" id="UP001234178">
    <property type="component" value="Unassembled WGS sequence"/>
</dbReference>
<accession>A0ABR0ACF6</accession>
<feature type="transmembrane region" description="Helical" evidence="1">
    <location>
        <begin position="129"/>
        <end position="151"/>
    </location>
</feature>
<evidence type="ECO:0000256" key="1">
    <source>
        <dbReference type="SAM" id="Phobius"/>
    </source>
</evidence>
<gene>
    <name evidence="2" type="ORF">OUZ56_008263</name>
</gene>
<keyword evidence="1" id="KW-0812">Transmembrane</keyword>
<name>A0ABR0ACF6_9CRUS</name>